<evidence type="ECO:0000313" key="12">
    <source>
        <dbReference type="Proteomes" id="UP001324115"/>
    </source>
</evidence>
<keyword evidence="4 9" id="KW-0378">Hydrolase</keyword>
<name>A0AAN7GD75_QUERU</name>
<evidence type="ECO:0000256" key="4">
    <source>
        <dbReference type="ARBA" id="ARBA00022801"/>
    </source>
</evidence>
<reference evidence="11 12" key="1">
    <citation type="journal article" date="2023" name="G3 (Bethesda)">
        <title>A haplotype-resolved chromosome-scale genome for Quercus rubra L. provides insights into the genetics of adaptive traits for red oak species.</title>
        <authorList>
            <person name="Kapoor B."/>
            <person name="Jenkins J."/>
            <person name="Schmutz J."/>
            <person name="Zhebentyayeva T."/>
            <person name="Kuelheim C."/>
            <person name="Coggeshall M."/>
            <person name="Heim C."/>
            <person name="Lasky J.R."/>
            <person name="Leites L."/>
            <person name="Islam-Faridi N."/>
            <person name="Romero-Severson J."/>
            <person name="DeLeo V.L."/>
            <person name="Lucas S.M."/>
            <person name="Lazic D."/>
            <person name="Gailing O."/>
            <person name="Carlson J."/>
            <person name="Staton M."/>
        </authorList>
    </citation>
    <scope>NUCLEOTIDE SEQUENCE [LARGE SCALE GENOMIC DNA]</scope>
    <source>
        <strain evidence="11">Pseudo-F2</strain>
    </source>
</reference>
<dbReference type="GO" id="GO:0005975">
    <property type="term" value="P:carbohydrate metabolic process"/>
    <property type="evidence" value="ECO:0007669"/>
    <property type="project" value="InterPro"/>
</dbReference>
<dbReference type="Proteomes" id="UP001324115">
    <property type="component" value="Unassembled WGS sequence"/>
</dbReference>
<evidence type="ECO:0000256" key="9">
    <source>
        <dbReference type="RuleBase" id="RU004336"/>
    </source>
</evidence>
<dbReference type="EC" id="3.2.1.39" evidence="3"/>
<evidence type="ECO:0000256" key="1">
    <source>
        <dbReference type="ARBA" id="ARBA00000382"/>
    </source>
</evidence>
<comment type="catalytic activity">
    <reaction evidence="1">
        <text>Hydrolysis of (1-&gt;3)-beta-D-glucosidic linkages in (1-&gt;3)-beta-D-glucans.</text>
        <dbReference type="EC" id="3.2.1.39"/>
    </reaction>
</comment>
<proteinExistence type="inferred from homology"/>
<dbReference type="EMBL" id="JAXUIC010000001">
    <property type="protein sequence ID" value="KAK4608492.1"/>
    <property type="molecule type" value="Genomic_DNA"/>
</dbReference>
<dbReference type="InterPro" id="IPR000490">
    <property type="entry name" value="Glyco_hydro_17"/>
</dbReference>
<dbReference type="PROSITE" id="PS00587">
    <property type="entry name" value="GLYCOSYL_HYDROL_F17"/>
    <property type="match status" value="1"/>
</dbReference>
<evidence type="ECO:0000313" key="11">
    <source>
        <dbReference type="EMBL" id="KAK4608492.1"/>
    </source>
</evidence>
<keyword evidence="12" id="KW-1185">Reference proteome</keyword>
<dbReference type="FunFam" id="3.20.20.80:FF:000010">
    <property type="entry name" value="glucan endo-1,3-beta-glucosidase, basic"/>
    <property type="match status" value="1"/>
</dbReference>
<feature type="signal peptide" evidence="10">
    <location>
        <begin position="1"/>
        <end position="33"/>
    </location>
</feature>
<organism evidence="11 12">
    <name type="scientific">Quercus rubra</name>
    <name type="common">Northern red oak</name>
    <name type="synonym">Quercus borealis</name>
    <dbReference type="NCBI Taxonomy" id="3512"/>
    <lineage>
        <taxon>Eukaryota</taxon>
        <taxon>Viridiplantae</taxon>
        <taxon>Streptophyta</taxon>
        <taxon>Embryophyta</taxon>
        <taxon>Tracheophyta</taxon>
        <taxon>Spermatophyta</taxon>
        <taxon>Magnoliopsida</taxon>
        <taxon>eudicotyledons</taxon>
        <taxon>Gunneridae</taxon>
        <taxon>Pentapetalae</taxon>
        <taxon>rosids</taxon>
        <taxon>fabids</taxon>
        <taxon>Fagales</taxon>
        <taxon>Fagaceae</taxon>
        <taxon>Quercus</taxon>
    </lineage>
</organism>
<dbReference type="AlphaFoldDB" id="A0AAN7GD75"/>
<keyword evidence="5 9" id="KW-0326">Glycosidase</keyword>
<dbReference type="GO" id="GO:0042973">
    <property type="term" value="F:glucan endo-1,3-beta-D-glucosidase activity"/>
    <property type="evidence" value="ECO:0007669"/>
    <property type="project" value="UniProtKB-EC"/>
</dbReference>
<dbReference type="Pfam" id="PF00332">
    <property type="entry name" value="Glyco_hydro_17"/>
    <property type="match status" value="1"/>
</dbReference>
<sequence length="346" mass="38020">MAYFFEMNNKFFILATFMLLGLFMSSLEKIAGAQPIGVCYGQIGDNLPPEQEVINLFRTNGIGKMRIYGPNPAILEALRGSNIELILDVTNDKLQALSDAATANDWVRQNVLNYPDVTYRYIAVGNEIKPNDGRAQYVVPAMQNIHNAIVSANLQDQIKVSTSIDMSLLGNSYPPSAGSFSDSASSYMASVVTFLANNGAPLLANVYPYFSYIGNSQSISLDYALLRSPGVVVQDGEYGYQNLFDAILDALYSALEKSGGSNVKVVVSESGWPSEGHAAATIDNAATYYQNLINHVNSGTPKRPGQAIQTYLFAMFDENKKGPEETERHFGLFHPDKQPKYQIRFN</sequence>
<evidence type="ECO:0000256" key="6">
    <source>
        <dbReference type="ARBA" id="ARBA00033335"/>
    </source>
</evidence>
<evidence type="ECO:0000256" key="2">
    <source>
        <dbReference type="ARBA" id="ARBA00008773"/>
    </source>
</evidence>
<evidence type="ECO:0000256" key="10">
    <source>
        <dbReference type="SAM" id="SignalP"/>
    </source>
</evidence>
<evidence type="ECO:0000256" key="5">
    <source>
        <dbReference type="ARBA" id="ARBA00023295"/>
    </source>
</evidence>
<comment type="caution">
    <text evidence="11">The sequence shown here is derived from an EMBL/GenBank/DDBJ whole genome shotgun (WGS) entry which is preliminary data.</text>
</comment>
<protein>
    <recommendedName>
        <fullName evidence="3">glucan endo-1,3-beta-D-glucosidase</fullName>
        <ecNumber evidence="3">3.2.1.39</ecNumber>
    </recommendedName>
    <alternativeName>
        <fullName evidence="6">(1-&gt;3)-beta-glucan endohydrolase</fullName>
    </alternativeName>
    <alternativeName>
        <fullName evidence="7">Beta-1,3-endoglucanase</fullName>
    </alternativeName>
</protein>
<evidence type="ECO:0000256" key="8">
    <source>
        <dbReference type="RuleBase" id="RU004335"/>
    </source>
</evidence>
<dbReference type="Gene3D" id="3.20.20.80">
    <property type="entry name" value="Glycosidases"/>
    <property type="match status" value="1"/>
</dbReference>
<keyword evidence="10" id="KW-0732">Signal</keyword>
<dbReference type="PANTHER" id="PTHR32227">
    <property type="entry name" value="GLUCAN ENDO-1,3-BETA-GLUCOSIDASE BG1-RELATED-RELATED"/>
    <property type="match status" value="1"/>
</dbReference>
<dbReference type="InterPro" id="IPR044965">
    <property type="entry name" value="Glyco_hydro_17_plant"/>
</dbReference>
<dbReference type="InterPro" id="IPR017853">
    <property type="entry name" value="GH"/>
</dbReference>
<accession>A0AAN7GD75</accession>
<feature type="chain" id="PRO_5042930265" description="glucan endo-1,3-beta-D-glucosidase" evidence="10">
    <location>
        <begin position="34"/>
        <end position="346"/>
    </location>
</feature>
<comment type="similarity">
    <text evidence="2 8">Belongs to the glycosyl hydrolase 17 family.</text>
</comment>
<dbReference type="SUPFAM" id="SSF51445">
    <property type="entry name" value="(Trans)glycosidases"/>
    <property type="match status" value="1"/>
</dbReference>
<gene>
    <name evidence="11" type="ORF">RGQ29_002060</name>
</gene>
<evidence type="ECO:0000256" key="3">
    <source>
        <dbReference type="ARBA" id="ARBA00012780"/>
    </source>
</evidence>
<evidence type="ECO:0000256" key="7">
    <source>
        <dbReference type="ARBA" id="ARBA00033417"/>
    </source>
</evidence>